<dbReference type="Proteomes" id="UP000234206">
    <property type="component" value="Unassembled WGS sequence"/>
</dbReference>
<name>A0A2I1PDK6_9MICO</name>
<reference evidence="1 2" key="1">
    <citation type="submission" date="2017-12" db="EMBL/GenBank/DDBJ databases">
        <title>Phylogenetic diversity of female urinary microbiome.</title>
        <authorList>
            <person name="Thomas-White K."/>
            <person name="Wolfe A.J."/>
        </authorList>
    </citation>
    <scope>NUCLEOTIDE SEQUENCE [LARGE SCALE GENOMIC DNA]</scope>
    <source>
        <strain evidence="1 2">UMB1298</strain>
    </source>
</reference>
<dbReference type="NCBIfam" id="NF040618">
    <property type="entry name" value="PPA1309_fam"/>
    <property type="match status" value="1"/>
</dbReference>
<protein>
    <submittedName>
        <fullName evidence="1">Uncharacterized protein</fullName>
    </submittedName>
</protein>
<organism evidence="1 2">
    <name type="scientific">Kytococcus schroeteri</name>
    <dbReference type="NCBI Taxonomy" id="138300"/>
    <lineage>
        <taxon>Bacteria</taxon>
        <taxon>Bacillati</taxon>
        <taxon>Actinomycetota</taxon>
        <taxon>Actinomycetes</taxon>
        <taxon>Micrococcales</taxon>
        <taxon>Kytococcaceae</taxon>
        <taxon>Kytococcus</taxon>
    </lineage>
</organism>
<evidence type="ECO:0000313" key="1">
    <source>
        <dbReference type="EMBL" id="PKZ42681.1"/>
    </source>
</evidence>
<dbReference type="OrthoDB" id="3266223at2"/>
<keyword evidence="2" id="KW-1185">Reference proteome</keyword>
<dbReference type="InterPro" id="IPR047681">
    <property type="entry name" value="PPA1309-like"/>
</dbReference>
<comment type="caution">
    <text evidence="1">The sequence shown here is derived from an EMBL/GenBank/DDBJ whole genome shotgun (WGS) entry which is preliminary data.</text>
</comment>
<gene>
    <name evidence="1" type="ORF">CYJ76_01620</name>
</gene>
<evidence type="ECO:0000313" key="2">
    <source>
        <dbReference type="Proteomes" id="UP000234206"/>
    </source>
</evidence>
<dbReference type="EMBL" id="PKIZ01000002">
    <property type="protein sequence ID" value="PKZ42681.1"/>
    <property type="molecule type" value="Genomic_DNA"/>
</dbReference>
<dbReference type="AlphaFoldDB" id="A0A2I1PDK6"/>
<sequence>MPPEHLLAVATETEQHVAADGWGQPDRVFALVRTSDLAAAEPALAAALSDAGALTAVEQELPAGTDLHDYLGHLAWPAGVHGCALAVERRRAAHEGGSETEAVRLLVLATREDERLTLVRLAQHDSDDAVAVAHHVADDLEGALAASLED</sequence>
<proteinExistence type="predicted"/>
<accession>A0A2I1PDK6</accession>